<keyword evidence="2" id="KW-1185">Reference proteome</keyword>
<organism evidence="1 2">
    <name type="scientific">Dyadobacter fanqingshengii</name>
    <dbReference type="NCBI Taxonomy" id="2906443"/>
    <lineage>
        <taxon>Bacteria</taxon>
        <taxon>Pseudomonadati</taxon>
        <taxon>Bacteroidota</taxon>
        <taxon>Cytophagia</taxon>
        <taxon>Cytophagales</taxon>
        <taxon>Spirosomataceae</taxon>
        <taxon>Dyadobacter</taxon>
    </lineage>
</organism>
<dbReference type="RefSeq" id="WP_234614691.1">
    <property type="nucleotide sequence ID" value="NZ_CP098806.1"/>
</dbReference>
<protein>
    <submittedName>
        <fullName evidence="1">Uncharacterized protein</fullName>
    </submittedName>
</protein>
<comment type="caution">
    <text evidence="1">The sequence shown here is derived from an EMBL/GenBank/DDBJ whole genome shotgun (WGS) entry which is preliminary data.</text>
</comment>
<dbReference type="AlphaFoldDB" id="A0A9X1PC90"/>
<sequence length="76" mass="8668">MKNINIAVSEGEISKYGLKSTNYEFSTLVDIVSRELSKQKLTESIELAEKYGLSKMTMNEITKEVRANRKHAKTRS</sequence>
<accession>A0A9X1PC90</accession>
<dbReference type="Proteomes" id="UP001139700">
    <property type="component" value="Unassembled WGS sequence"/>
</dbReference>
<reference evidence="1" key="1">
    <citation type="submission" date="2021-12" db="EMBL/GenBank/DDBJ databases">
        <title>Novel species in genus Dyadobacter.</title>
        <authorList>
            <person name="Ma C."/>
        </authorList>
    </citation>
    <scope>NUCLEOTIDE SEQUENCE</scope>
    <source>
        <strain evidence="1">CY399</strain>
    </source>
</reference>
<gene>
    <name evidence="1" type="ORF">LXM24_17420</name>
</gene>
<dbReference type="EMBL" id="JAJTTA010000002">
    <property type="protein sequence ID" value="MCF0041890.1"/>
    <property type="molecule type" value="Genomic_DNA"/>
</dbReference>
<evidence type="ECO:0000313" key="2">
    <source>
        <dbReference type="Proteomes" id="UP001139700"/>
    </source>
</evidence>
<name>A0A9X1PC90_9BACT</name>
<proteinExistence type="predicted"/>
<evidence type="ECO:0000313" key="1">
    <source>
        <dbReference type="EMBL" id="MCF0041890.1"/>
    </source>
</evidence>